<name>A0A8E6BA54_9BACT</name>
<dbReference type="GO" id="GO:0005737">
    <property type="term" value="C:cytoplasm"/>
    <property type="evidence" value="ECO:0007669"/>
    <property type="project" value="UniProtKB-SubCell"/>
</dbReference>
<proteinExistence type="inferred from homology"/>
<protein>
    <recommendedName>
        <fullName evidence="3">Urease accessory protein UreF</fullName>
    </recommendedName>
</protein>
<dbReference type="PANTHER" id="PTHR33620:SF1">
    <property type="entry name" value="UREASE ACCESSORY PROTEIN F"/>
    <property type="match status" value="1"/>
</dbReference>
<dbReference type="EMBL" id="CP074694">
    <property type="protein sequence ID" value="QVL34089.1"/>
    <property type="molecule type" value="Genomic_DNA"/>
</dbReference>
<accession>A0A8E6BA54</accession>
<dbReference type="HAMAP" id="MF_01385">
    <property type="entry name" value="UreF"/>
    <property type="match status" value="1"/>
</dbReference>
<sequence>MNLRLLQIGDSALPISGYTHSWGLEAAIARKTVMDSESLETWTRNWLRYSLAPLEGVFLAAAHKASREIHADDHAVELKRLNRLMTAMMPVPSLRAASLEMGDQLFWLAGTWNWSAQGLEYLFPNGIGSGWHHAIVFGLLGALAESTAKNTLIVYLHQASLGMIGAGARAIPVNHTHGQQILAYLHSEIESLAEIMSDRPVEMAGSGNPLYEVLCDEQTRLYSRMFRS</sequence>
<dbReference type="Gene3D" id="1.10.4190.10">
    <property type="entry name" value="Urease accessory protein UreF"/>
    <property type="match status" value="1"/>
</dbReference>
<comment type="similarity">
    <text evidence="3">Belongs to the UreF family.</text>
</comment>
<dbReference type="Pfam" id="PF01730">
    <property type="entry name" value="UreF"/>
    <property type="match status" value="1"/>
</dbReference>
<dbReference type="PIRSF" id="PIRSF009467">
    <property type="entry name" value="Ureas_acces_UreF"/>
    <property type="match status" value="1"/>
</dbReference>
<dbReference type="PANTHER" id="PTHR33620">
    <property type="entry name" value="UREASE ACCESSORY PROTEIN F"/>
    <property type="match status" value="1"/>
</dbReference>
<comment type="subcellular location">
    <subcellularLocation>
        <location evidence="3">Cytoplasm</location>
    </subcellularLocation>
</comment>
<dbReference type="InterPro" id="IPR038277">
    <property type="entry name" value="UreF_sf"/>
</dbReference>
<evidence type="ECO:0000256" key="3">
    <source>
        <dbReference type="HAMAP-Rule" id="MF_01385"/>
    </source>
</evidence>
<dbReference type="RefSeq" id="WP_213499062.1">
    <property type="nucleotide sequence ID" value="NZ_CP074694.1"/>
</dbReference>
<evidence type="ECO:0000313" key="5">
    <source>
        <dbReference type="Proteomes" id="UP000676194"/>
    </source>
</evidence>
<gene>
    <name evidence="3" type="primary">ureF</name>
    <name evidence="4" type="ORF">KIH39_09330</name>
</gene>
<dbReference type="KEGG" id="tsph:KIH39_09330"/>
<keyword evidence="5" id="KW-1185">Reference proteome</keyword>
<keyword evidence="1 3" id="KW-0996">Nickel insertion</keyword>
<evidence type="ECO:0000313" key="4">
    <source>
        <dbReference type="EMBL" id="QVL34089.1"/>
    </source>
</evidence>
<comment type="function">
    <text evidence="3">Required for maturation of urease via the functional incorporation of the urease nickel metallocenter.</text>
</comment>
<dbReference type="InterPro" id="IPR002639">
    <property type="entry name" value="UreF"/>
</dbReference>
<keyword evidence="2 3" id="KW-0143">Chaperone</keyword>
<evidence type="ECO:0000256" key="2">
    <source>
        <dbReference type="ARBA" id="ARBA00023186"/>
    </source>
</evidence>
<dbReference type="Proteomes" id="UP000676194">
    <property type="component" value="Chromosome"/>
</dbReference>
<organism evidence="4 5">
    <name type="scientific">Telmatocola sphagniphila</name>
    <dbReference type="NCBI Taxonomy" id="1123043"/>
    <lineage>
        <taxon>Bacteria</taxon>
        <taxon>Pseudomonadati</taxon>
        <taxon>Planctomycetota</taxon>
        <taxon>Planctomycetia</taxon>
        <taxon>Gemmatales</taxon>
        <taxon>Gemmataceae</taxon>
    </lineage>
</organism>
<evidence type="ECO:0000256" key="1">
    <source>
        <dbReference type="ARBA" id="ARBA00022988"/>
    </source>
</evidence>
<comment type="subunit">
    <text evidence="3">UreD, UreF and UreG form a complex that acts as a GTP-hydrolysis-dependent molecular chaperone, activating the urease apoprotein by helping to assemble the nickel containing metallocenter of UreC. The UreE protein probably delivers the nickel.</text>
</comment>
<dbReference type="AlphaFoldDB" id="A0A8E6BA54"/>
<dbReference type="GO" id="GO:0016151">
    <property type="term" value="F:nickel cation binding"/>
    <property type="evidence" value="ECO:0007669"/>
    <property type="project" value="UniProtKB-UniRule"/>
</dbReference>
<reference evidence="4" key="1">
    <citation type="submission" date="2021-05" db="EMBL/GenBank/DDBJ databases">
        <title>Complete genome sequence of the cellulolytic planctomycete Telmatocola sphagniphila SP2T and characterization of the first cellulase from planctomycetes.</title>
        <authorList>
            <person name="Rakitin A.L."/>
            <person name="Beletsky A.V."/>
            <person name="Naumoff D.G."/>
            <person name="Kulichevskaya I.S."/>
            <person name="Mardanov A.V."/>
            <person name="Ravin N.V."/>
            <person name="Dedysh S.N."/>
        </authorList>
    </citation>
    <scope>NUCLEOTIDE SEQUENCE</scope>
    <source>
        <strain evidence="4">SP2T</strain>
    </source>
</reference>
<keyword evidence="3" id="KW-0963">Cytoplasm</keyword>